<dbReference type="AlphaFoldDB" id="A0A1G8P3Y9"/>
<dbReference type="InterPro" id="IPR011990">
    <property type="entry name" value="TPR-like_helical_dom_sf"/>
</dbReference>
<dbReference type="STRING" id="571298.SAMN04488026_100862"/>
<gene>
    <name evidence="3" type="ORF">SAMN04488026_100862</name>
</gene>
<evidence type="ECO:0000313" key="4">
    <source>
        <dbReference type="Proteomes" id="UP000199382"/>
    </source>
</evidence>
<organism evidence="3 4">
    <name type="scientific">Aliiruegeria lutimaris</name>
    <dbReference type="NCBI Taxonomy" id="571298"/>
    <lineage>
        <taxon>Bacteria</taxon>
        <taxon>Pseudomonadati</taxon>
        <taxon>Pseudomonadota</taxon>
        <taxon>Alphaproteobacteria</taxon>
        <taxon>Rhodobacterales</taxon>
        <taxon>Roseobacteraceae</taxon>
        <taxon>Aliiruegeria</taxon>
    </lineage>
</organism>
<feature type="repeat" description="TPR" evidence="1">
    <location>
        <begin position="469"/>
        <end position="502"/>
    </location>
</feature>
<dbReference type="Pfam" id="PF13424">
    <property type="entry name" value="TPR_12"/>
    <property type="match status" value="1"/>
</dbReference>
<dbReference type="SUPFAM" id="SSF48452">
    <property type="entry name" value="TPR-like"/>
    <property type="match status" value="2"/>
</dbReference>
<accession>A0A1G8P3Y9</accession>
<dbReference type="Pfam" id="PF13432">
    <property type="entry name" value="TPR_16"/>
    <property type="match status" value="3"/>
</dbReference>
<protein>
    <submittedName>
        <fullName evidence="3">Tetratricopeptide repeat-containing protein</fullName>
    </submittedName>
</protein>
<evidence type="ECO:0000256" key="1">
    <source>
        <dbReference type="PROSITE-ProRule" id="PRU00339"/>
    </source>
</evidence>
<evidence type="ECO:0000313" key="3">
    <source>
        <dbReference type="EMBL" id="SDI87152.1"/>
    </source>
</evidence>
<keyword evidence="4" id="KW-1185">Reference proteome</keyword>
<dbReference type="InterPro" id="IPR019734">
    <property type="entry name" value="TPR_rpt"/>
</dbReference>
<keyword evidence="2" id="KW-0732">Signal</keyword>
<dbReference type="PANTHER" id="PTHR12558">
    <property type="entry name" value="CELL DIVISION CYCLE 16,23,27"/>
    <property type="match status" value="1"/>
</dbReference>
<name>A0A1G8P3Y9_9RHOB</name>
<dbReference type="PROSITE" id="PS50005">
    <property type="entry name" value="TPR"/>
    <property type="match status" value="2"/>
</dbReference>
<feature type="chain" id="PRO_5011523679" evidence="2">
    <location>
        <begin position="24"/>
        <end position="569"/>
    </location>
</feature>
<feature type="repeat" description="TPR" evidence="1">
    <location>
        <begin position="400"/>
        <end position="433"/>
    </location>
</feature>
<dbReference type="EMBL" id="FNEK01000008">
    <property type="protein sequence ID" value="SDI87152.1"/>
    <property type="molecule type" value="Genomic_DNA"/>
</dbReference>
<proteinExistence type="predicted"/>
<keyword evidence="1" id="KW-0802">TPR repeat</keyword>
<dbReference type="Proteomes" id="UP000199382">
    <property type="component" value="Unassembled WGS sequence"/>
</dbReference>
<dbReference type="Gene3D" id="1.25.40.10">
    <property type="entry name" value="Tetratricopeptide repeat domain"/>
    <property type="match status" value="2"/>
</dbReference>
<sequence length="569" mass="62496">MPLIRTLPLALVLSFGTALSVSAQEPERGFSGAYLAARHASFQSDYRAAAEYFTRALARDRDNPELQENALLAFTGIGEIEKAVPIARRMQSLGYQSQMANMVLMGHELKAKNFDGVISGLDGPLTVGPLVDGLVRGWGLMGLGKVDEAIAAFDEAAETTGLAAFGLYHKALALALAGDFEAADNVFGGREGQPLPLTRRGAIAHAQVLSQLGRNSAAIQLIRLGWDQDLDPGLEELMAQLEAGDTVPFTQIRNVQDGLAEVFYTVAGALEGEAADSYTLLYTRLAEYLRPDHVDAILLSANLLEAQEQYELATQAYNAVPRDDAGFHIAEIGRAAALRASGRNEAAIEVLEQLAETHSNIPIVQVTLGDNLRAEERYDDASKAYDAAIELFDKEERGQWIVYYARAIAHEREKRWELAEPDFRKALELNPGQPQVLNYLGYSYVEMQTNLDEALAMIEEAVAASPGSGYIIDSLGWVFYRLGRYEEAVEHLERATELMAVDPIVNDHLGDAYWAVGRHIEAEFQWHRALSFDPESEDAERIRRKLEVGLDRVLKEEGSEPLAVANGAH</sequence>
<evidence type="ECO:0000256" key="2">
    <source>
        <dbReference type="SAM" id="SignalP"/>
    </source>
</evidence>
<dbReference type="PANTHER" id="PTHR12558:SF13">
    <property type="entry name" value="CELL DIVISION CYCLE PROTEIN 27 HOMOLOG"/>
    <property type="match status" value="1"/>
</dbReference>
<reference evidence="3 4" key="1">
    <citation type="submission" date="2016-10" db="EMBL/GenBank/DDBJ databases">
        <authorList>
            <person name="de Groot N.N."/>
        </authorList>
    </citation>
    <scope>NUCLEOTIDE SEQUENCE [LARGE SCALE GENOMIC DNA]</scope>
    <source>
        <strain evidence="3 4">DSM 25294</strain>
    </source>
</reference>
<dbReference type="SMART" id="SM00028">
    <property type="entry name" value="TPR"/>
    <property type="match status" value="7"/>
</dbReference>
<feature type="signal peptide" evidence="2">
    <location>
        <begin position="1"/>
        <end position="23"/>
    </location>
</feature>